<dbReference type="Proteomes" id="UP000251123">
    <property type="component" value="Unassembled WGS sequence"/>
</dbReference>
<proteinExistence type="predicted"/>
<reference evidence="2 3" key="1">
    <citation type="submission" date="2018-06" db="EMBL/GenBank/DDBJ databases">
        <authorList>
            <consortium name="Pathogen Informatics"/>
            <person name="Doyle S."/>
        </authorList>
    </citation>
    <scope>NUCLEOTIDE SEQUENCE [LARGE SCALE GENOMIC DNA]</scope>
    <source>
        <strain evidence="2 3">NCTC9601</strain>
    </source>
</reference>
<evidence type="ECO:0000259" key="1">
    <source>
        <dbReference type="Pfam" id="PF13521"/>
    </source>
</evidence>
<dbReference type="EMBL" id="UASN01000024">
    <property type="protein sequence ID" value="SQC71690.1"/>
    <property type="molecule type" value="Genomic_DNA"/>
</dbReference>
<accession>A0A2X3JBK2</accession>
<dbReference type="InterPro" id="IPR038727">
    <property type="entry name" value="NadR/Ttd14_AAA_dom"/>
</dbReference>
<dbReference type="SUPFAM" id="SSF52540">
    <property type="entry name" value="P-loop containing nucleoside triphosphate hydrolases"/>
    <property type="match status" value="1"/>
</dbReference>
<dbReference type="AlphaFoldDB" id="A0A2X3JBK2"/>
<gene>
    <name evidence="2" type="ORF">NCTC9601_06849</name>
</gene>
<feature type="domain" description="NadR/Ttd14 AAA" evidence="1">
    <location>
        <begin position="40"/>
        <end position="204"/>
    </location>
</feature>
<dbReference type="InterPro" id="IPR027417">
    <property type="entry name" value="P-loop_NTPase"/>
</dbReference>
<evidence type="ECO:0000313" key="3">
    <source>
        <dbReference type="Proteomes" id="UP000251123"/>
    </source>
</evidence>
<dbReference type="Pfam" id="PF13521">
    <property type="entry name" value="AAA_28"/>
    <property type="match status" value="1"/>
</dbReference>
<name>A0A2X3JBK2_KLEPN</name>
<protein>
    <recommendedName>
        <fullName evidence="1">NadR/Ttd14 AAA domain-containing protein</fullName>
    </recommendedName>
</protein>
<organism evidence="2 3">
    <name type="scientific">Klebsiella pneumoniae</name>
    <dbReference type="NCBI Taxonomy" id="573"/>
    <lineage>
        <taxon>Bacteria</taxon>
        <taxon>Pseudomonadati</taxon>
        <taxon>Pseudomonadota</taxon>
        <taxon>Gammaproteobacteria</taxon>
        <taxon>Enterobacterales</taxon>
        <taxon>Enterobacteriaceae</taxon>
        <taxon>Klebsiella/Raoultella group</taxon>
        <taxon>Klebsiella</taxon>
        <taxon>Klebsiella pneumoniae complex</taxon>
    </lineage>
</organism>
<sequence>MRLSGIILPLADRCVTRNRRFACRILHVQEDSMSESFQHRFILTGGPGSGKSAIIDSMIKRGFWCSKEAGRGVIQDQVNIGGDALPWANQREFAELMLSWEMRSWHEAEGQKSLCFFDRGVPDVLGYLRLSELTIPRHLENAIAKFRYNRTVFIAPPWREIYVQDAERKQSYDVAVATYHAMVKTYRLYDYQLIELPCVSVEERVDFILSRVVL</sequence>
<dbReference type="Gene3D" id="3.40.50.300">
    <property type="entry name" value="P-loop containing nucleotide triphosphate hydrolases"/>
    <property type="match status" value="1"/>
</dbReference>
<evidence type="ECO:0000313" key="2">
    <source>
        <dbReference type="EMBL" id="SQC71690.1"/>
    </source>
</evidence>